<evidence type="ECO:0000313" key="3">
    <source>
        <dbReference type="Proteomes" id="UP000295087"/>
    </source>
</evidence>
<accession>A0A4R6P2D7</accession>
<comment type="caution">
    <text evidence="2">The sequence shown here is derived from an EMBL/GenBank/DDBJ whole genome shotgun (WGS) entry which is preliminary data.</text>
</comment>
<keyword evidence="1" id="KW-0812">Transmembrane</keyword>
<dbReference type="AlphaFoldDB" id="A0A4R6P2D7"/>
<keyword evidence="3" id="KW-1185">Reference proteome</keyword>
<sequence>MQQLRDFAQANYDLIGLVVIGVGNFALTVGKTLFDLSTPILQDFFA</sequence>
<proteinExistence type="predicted"/>
<dbReference type="RefSeq" id="WP_166655845.1">
    <property type="nucleotide sequence ID" value="NZ_JBHXPO010000017.1"/>
</dbReference>
<keyword evidence="1" id="KW-1133">Transmembrane helix</keyword>
<dbReference type="EMBL" id="SNXK01000015">
    <property type="protein sequence ID" value="TDP28712.1"/>
    <property type="molecule type" value="Genomic_DNA"/>
</dbReference>
<protein>
    <submittedName>
        <fullName evidence="2">Uncharacterized protein</fullName>
    </submittedName>
</protein>
<feature type="transmembrane region" description="Helical" evidence="1">
    <location>
        <begin position="12"/>
        <end position="34"/>
    </location>
</feature>
<reference evidence="2 3" key="1">
    <citation type="submission" date="2019-03" db="EMBL/GenBank/DDBJ databases">
        <title>Genomic Encyclopedia of Type Strains, Phase IV (KMG-IV): sequencing the most valuable type-strain genomes for metagenomic binning, comparative biology and taxonomic classification.</title>
        <authorList>
            <person name="Goeker M."/>
        </authorList>
    </citation>
    <scope>NUCLEOTIDE SEQUENCE [LARGE SCALE GENOMIC DNA]</scope>
    <source>
        <strain evidence="2 3">DSM 44496</strain>
    </source>
</reference>
<gene>
    <name evidence="2" type="ORF">DFR75_11519</name>
</gene>
<dbReference type="Proteomes" id="UP000295087">
    <property type="component" value="Unassembled WGS sequence"/>
</dbReference>
<organism evidence="2 3">
    <name type="scientific">Nocardia ignorata</name>
    <dbReference type="NCBI Taxonomy" id="145285"/>
    <lineage>
        <taxon>Bacteria</taxon>
        <taxon>Bacillati</taxon>
        <taxon>Actinomycetota</taxon>
        <taxon>Actinomycetes</taxon>
        <taxon>Mycobacteriales</taxon>
        <taxon>Nocardiaceae</taxon>
        <taxon>Nocardia</taxon>
    </lineage>
</organism>
<name>A0A4R6P2D7_NOCIG</name>
<evidence type="ECO:0000313" key="2">
    <source>
        <dbReference type="EMBL" id="TDP28712.1"/>
    </source>
</evidence>
<keyword evidence="1" id="KW-0472">Membrane</keyword>
<evidence type="ECO:0000256" key="1">
    <source>
        <dbReference type="SAM" id="Phobius"/>
    </source>
</evidence>